<dbReference type="PANTHER" id="PTHR43031">
    <property type="entry name" value="FAD-DEPENDENT OXIDOREDUCTASE"/>
    <property type="match status" value="1"/>
</dbReference>
<dbReference type="RefSeq" id="WP_007702163.1">
    <property type="nucleotide sequence ID" value="NZ_AOIQ01000017.1"/>
</dbReference>
<evidence type="ECO:0000313" key="3">
    <source>
        <dbReference type="Proteomes" id="UP000011560"/>
    </source>
</evidence>
<organism evidence="2 3">
    <name type="scientific">Halovivax asiaticus JCM 14624</name>
    <dbReference type="NCBI Taxonomy" id="1227490"/>
    <lineage>
        <taxon>Archaea</taxon>
        <taxon>Methanobacteriati</taxon>
        <taxon>Methanobacteriota</taxon>
        <taxon>Stenosarchaea group</taxon>
        <taxon>Halobacteria</taxon>
        <taxon>Halobacteriales</taxon>
        <taxon>Natrialbaceae</taxon>
        <taxon>Halovivax</taxon>
    </lineage>
</organism>
<keyword evidence="3" id="KW-1185">Reference proteome</keyword>
<proteinExistence type="predicted"/>
<evidence type="ECO:0000313" key="2">
    <source>
        <dbReference type="EMBL" id="ELZ09321.1"/>
    </source>
</evidence>
<protein>
    <submittedName>
        <fullName evidence="2">Rhodanese-like protein</fullName>
    </submittedName>
</protein>
<dbReference type="InterPro" id="IPR036873">
    <property type="entry name" value="Rhodanese-like_dom_sf"/>
</dbReference>
<dbReference type="Proteomes" id="UP000011560">
    <property type="component" value="Unassembled WGS sequence"/>
</dbReference>
<dbReference type="PANTHER" id="PTHR43031:SF1">
    <property type="entry name" value="PYRIDINE NUCLEOTIDE-DISULPHIDE OXIDOREDUCTASE"/>
    <property type="match status" value="1"/>
</dbReference>
<comment type="caution">
    <text evidence="2">The sequence shown here is derived from an EMBL/GenBank/DDBJ whole genome shotgun (WGS) entry which is preliminary data.</text>
</comment>
<dbReference type="STRING" id="1227490.C479_10885"/>
<feature type="domain" description="Rhodanese" evidence="1">
    <location>
        <begin position="16"/>
        <end position="107"/>
    </location>
</feature>
<dbReference type="Gene3D" id="3.40.250.10">
    <property type="entry name" value="Rhodanese-like domain"/>
    <property type="match status" value="1"/>
</dbReference>
<dbReference type="SMART" id="SM00450">
    <property type="entry name" value="RHOD"/>
    <property type="match status" value="1"/>
</dbReference>
<accession>M0BEJ9</accession>
<dbReference type="InterPro" id="IPR001763">
    <property type="entry name" value="Rhodanese-like_dom"/>
</dbReference>
<evidence type="ECO:0000259" key="1">
    <source>
        <dbReference type="PROSITE" id="PS50206"/>
    </source>
</evidence>
<gene>
    <name evidence="2" type="ORF">C479_10885</name>
</gene>
<dbReference type="PROSITE" id="PS50206">
    <property type="entry name" value="RHODANESE_3"/>
    <property type="match status" value="1"/>
</dbReference>
<dbReference type="EMBL" id="AOIQ01000017">
    <property type="protein sequence ID" value="ELZ09321.1"/>
    <property type="molecule type" value="Genomic_DNA"/>
</dbReference>
<sequence>MDGETTPDELADILETDDDVRVVDIRNPVSFAQGHIPGSENVPFQELPQQVQDLADADHIVTVCPHGKSSIQAARLIGSYEGCTDATVESLAGGLTAWRDQYDLERADETETTESPF</sequence>
<dbReference type="Pfam" id="PF00581">
    <property type="entry name" value="Rhodanese"/>
    <property type="match status" value="1"/>
</dbReference>
<dbReference type="CDD" id="cd00158">
    <property type="entry name" value="RHOD"/>
    <property type="match status" value="1"/>
</dbReference>
<dbReference type="OrthoDB" id="135517at2157"/>
<name>M0BEJ9_9EURY</name>
<dbReference type="PATRIC" id="fig|1227490.4.peg.2220"/>
<dbReference type="SUPFAM" id="SSF52821">
    <property type="entry name" value="Rhodanese/Cell cycle control phosphatase"/>
    <property type="match status" value="1"/>
</dbReference>
<dbReference type="AlphaFoldDB" id="M0BEJ9"/>
<reference evidence="2 3" key="1">
    <citation type="journal article" date="2014" name="PLoS Genet.">
        <title>Phylogenetically driven sequencing of extremely halophilic archaea reveals strategies for static and dynamic osmo-response.</title>
        <authorList>
            <person name="Becker E.A."/>
            <person name="Seitzer P.M."/>
            <person name="Tritt A."/>
            <person name="Larsen D."/>
            <person name="Krusor M."/>
            <person name="Yao A.I."/>
            <person name="Wu D."/>
            <person name="Madern D."/>
            <person name="Eisen J.A."/>
            <person name="Darling A.E."/>
            <person name="Facciotti M.T."/>
        </authorList>
    </citation>
    <scope>NUCLEOTIDE SEQUENCE [LARGE SCALE GENOMIC DNA]</scope>
    <source>
        <strain evidence="2 3">JCM 14624</strain>
    </source>
</reference>
<dbReference type="InterPro" id="IPR050229">
    <property type="entry name" value="GlpE_sulfurtransferase"/>
</dbReference>